<keyword evidence="1" id="KW-0812">Transmembrane</keyword>
<keyword evidence="3" id="KW-1185">Reference proteome</keyword>
<sequence length="61" mass="7203">MLVSLIWFHYALPSLLGIEISAPVAVRTYKYFLRTNKFSKYLSAPKQTHVHLSHQSRWRTN</sequence>
<feature type="transmembrane region" description="Helical" evidence="1">
    <location>
        <begin position="6"/>
        <end position="26"/>
    </location>
</feature>
<dbReference type="AlphaFoldDB" id="K0Q6J6"/>
<evidence type="ECO:0000256" key="1">
    <source>
        <dbReference type="SAM" id="Phobius"/>
    </source>
</evidence>
<keyword evidence="1" id="KW-0472">Membrane</keyword>
<proteinExistence type="predicted"/>
<comment type="caution">
    <text evidence="2">The sequence shown here is derived from an EMBL/GenBank/DDBJ whole genome shotgun (WGS) entry which is preliminary data.</text>
</comment>
<dbReference type="EMBL" id="CANI01000078">
    <property type="protein sequence ID" value="CCM79974.1"/>
    <property type="molecule type" value="Genomic_DNA"/>
</dbReference>
<protein>
    <submittedName>
        <fullName evidence="2">Uncharacterized protein</fullName>
    </submittedName>
</protein>
<reference evidence="2 3" key="1">
    <citation type="journal article" date="2013" name="Genome Announc.">
        <title>Draft Genome Sequence of Rhizobium mesoamericanum STM3625, a Nitrogen-Fixing Symbiont of Mimosa pudica Isolated in French Guiana (South America).</title>
        <authorList>
            <person name="Moulin L."/>
            <person name="Mornico D."/>
            <person name="Melkonian R."/>
            <person name="Klonowska A."/>
        </authorList>
    </citation>
    <scope>NUCLEOTIDE SEQUENCE [LARGE SCALE GENOMIC DNA]</scope>
    <source>
        <strain evidence="2 3">STM3625</strain>
    </source>
</reference>
<organism evidence="2 3">
    <name type="scientific">Rhizobium mesoamericanum STM3625</name>
    <dbReference type="NCBI Taxonomy" id="1211777"/>
    <lineage>
        <taxon>Bacteria</taxon>
        <taxon>Pseudomonadati</taxon>
        <taxon>Pseudomonadota</taxon>
        <taxon>Alphaproteobacteria</taxon>
        <taxon>Hyphomicrobiales</taxon>
        <taxon>Rhizobiaceae</taxon>
        <taxon>Rhizobium/Agrobacterium group</taxon>
        <taxon>Rhizobium</taxon>
    </lineage>
</organism>
<name>K0Q6J6_9HYPH</name>
<accession>K0Q6J6</accession>
<evidence type="ECO:0000313" key="3">
    <source>
        <dbReference type="Proteomes" id="UP000009319"/>
    </source>
</evidence>
<dbReference type="Proteomes" id="UP000009319">
    <property type="component" value="Unassembled WGS sequence"/>
</dbReference>
<dbReference type="HOGENOM" id="CLU_2919636_0_0_5"/>
<evidence type="ECO:0000313" key="2">
    <source>
        <dbReference type="EMBL" id="CCM79974.1"/>
    </source>
</evidence>
<dbReference type="STRING" id="1211777.BN77_p2150007"/>
<keyword evidence="1" id="KW-1133">Transmembrane helix</keyword>
<gene>
    <name evidence="2" type="ORF">BN77_p2150007</name>
</gene>